<reference evidence="1" key="1">
    <citation type="submission" date="2020-08" db="EMBL/GenBank/DDBJ databases">
        <title>Chromosome-level assembly of Southern catfish (Silurus meridionalis) provides insights into visual adaptation to the nocturnal and benthic lifestyles.</title>
        <authorList>
            <person name="Zhang Y."/>
            <person name="Wang D."/>
            <person name="Peng Z."/>
        </authorList>
    </citation>
    <scope>NUCLEOTIDE SEQUENCE</scope>
    <source>
        <strain evidence="1">SWU-2019-XX</strain>
        <tissue evidence="1">Muscle</tissue>
    </source>
</reference>
<name>A0A8T0AQ69_SILME</name>
<sequence length="925" mass="104333">MALNDSCPNTCQSPEGRVWGIDGRYNASDSPGFPPNVSSTVILLSVIIHNDIDSQATPPNLYYAWLQDTARQAHPNSTCVVCHKRSRHLPHVMPTRGIRECAMSPYNSTHLCPAACLLGAAAHTHGAEWMQNYSKSCSYTPDATETPTDLRVRVYPEQKFPLCIKGRGSVTVGSVARTACQDTLEANHPMINMILNCNTSHYGCESNVTVQVIIPNLRLGTLPLADIFWYCGEPQVLQTLPKFWDGLCTPVLLEGHLTVFELNETRLEQILKTPVHSTGRSRTRRHTVTLNDVSLNRYFTLGNATHLPQWDNDAFVYVDWSGEPAGVPEQYRALQEASSTAWTVILPHVQTMANQRYRYPPAPLVLPFPPPRSGSPRPQSHFLPRNLQRTLLACRHSCALPTPNHCNEHPSRQVFLFAFMHPRCGACLYVMTYLQALASPILKHLSLEGRGCSNQPALQPYPPVTLCSQLAKTISWHPLTTDPYVTHLVHNGVRREFRPVARLLAHANVTLNTIEWLCPHPHQDTTPDWRCRSPADRTYQLTTLLTITVHSYTVHWIISVAEDFGSSAYHAFLITPSIPAEATLQYHTVLVGEYPVWTSLTPDVKRMLQQFRTKLPIQSPIPDPRPRGVDSLVCVSPAHKGMTLIKDLWKNFSAGHKINAPLPSSLRDLVPHHDWWCPTQPPGEARRAYIFLSNSSNCGACHTIARYAQPPSAWMSLNDLQQFPSDLRRRSMAAPYPPDPRIPGTDLQLHWSTLAEDGPRPLSLILAHADFTLSCQQWVHENNRRMEYTIQASKPLTVTTHTYKIRRLLTVASAYGGVNMHAFLLTRDVLQQASLKFYSISLVDDELWTNVPRAALRTLQALPVQPPVHPLFYSVDSSVHVSSRDHLIPVNRHDIWARLQADCRITAPLPFWTRHIAPRHHWYWH</sequence>
<protein>
    <submittedName>
        <fullName evidence="1">Uncharacterized protein</fullName>
    </submittedName>
</protein>
<evidence type="ECO:0000313" key="1">
    <source>
        <dbReference type="EMBL" id="KAF7695191.1"/>
    </source>
</evidence>
<dbReference type="AlphaFoldDB" id="A0A8T0AQ69"/>
<keyword evidence="2" id="KW-1185">Reference proteome</keyword>
<gene>
    <name evidence="1" type="ORF">HF521_006914</name>
</gene>
<dbReference type="Proteomes" id="UP000606274">
    <property type="component" value="Unassembled WGS sequence"/>
</dbReference>
<organism evidence="1 2">
    <name type="scientific">Silurus meridionalis</name>
    <name type="common">Southern catfish</name>
    <name type="synonym">Silurus soldatovi meridionalis</name>
    <dbReference type="NCBI Taxonomy" id="175797"/>
    <lineage>
        <taxon>Eukaryota</taxon>
        <taxon>Metazoa</taxon>
        <taxon>Chordata</taxon>
        <taxon>Craniata</taxon>
        <taxon>Vertebrata</taxon>
        <taxon>Euteleostomi</taxon>
        <taxon>Actinopterygii</taxon>
        <taxon>Neopterygii</taxon>
        <taxon>Teleostei</taxon>
        <taxon>Ostariophysi</taxon>
        <taxon>Siluriformes</taxon>
        <taxon>Siluridae</taxon>
        <taxon>Silurus</taxon>
    </lineage>
</organism>
<dbReference type="EMBL" id="JABFDY010000017">
    <property type="protein sequence ID" value="KAF7695191.1"/>
    <property type="molecule type" value="Genomic_DNA"/>
</dbReference>
<proteinExistence type="predicted"/>
<accession>A0A8T0AQ69</accession>
<comment type="caution">
    <text evidence="1">The sequence shown here is derived from an EMBL/GenBank/DDBJ whole genome shotgun (WGS) entry which is preliminary data.</text>
</comment>
<evidence type="ECO:0000313" key="2">
    <source>
        <dbReference type="Proteomes" id="UP000606274"/>
    </source>
</evidence>